<protein>
    <submittedName>
        <fullName evidence="5">Uncharacterized protein</fullName>
    </submittedName>
</protein>
<reference evidence="5 6" key="1">
    <citation type="submission" date="2017-01" db="EMBL/GenBank/DDBJ databases">
        <title>Genome analysis of Paenibacillus selenitrireducens ES3-24.</title>
        <authorList>
            <person name="Xu D."/>
            <person name="Yao R."/>
            <person name="Zheng S."/>
        </authorList>
    </citation>
    <scope>NUCLEOTIDE SEQUENCE [LARGE SCALE GENOMIC DNA]</scope>
    <source>
        <strain evidence="5 6">ES3-24</strain>
    </source>
</reference>
<sequence length="350" mass="36680">MFEQQNSASILTRLVNGFRPQGVAKQEGTFVYEAMAPMAIELSQAYTDMDRVLTQGFAQTSTGSYLDLRAGEHGVTRKPPIAAHGIVQVKGDVGVVIPAKTAFATKNGSMFLALSDAEIGSAGMASVNVVAAESGTSGNIPANAIVSVVGSIPGIQLVQNENAFTDGYDGETDEALLGRLLTKVRKPATSGNSNQYRLWAMEVTGISDAKVFPLWNGNGTVKVVLLDDERRAPSTALVTEVTEHIAGVRPIGANVTVAAATEVPMNLVVEVDLVAGVTLEEATALISSEVQRYLKGLSFTDPIVRFARIANVILDTATVVDYGSLKINGSTENIAIPDGSVAVLGTVTVT</sequence>
<dbReference type="InterPro" id="IPR006949">
    <property type="entry name" value="Barrel_Baseplate_J-like"/>
</dbReference>
<gene>
    <name evidence="5" type="ORF">BVG16_05640</name>
</gene>
<dbReference type="Proteomes" id="UP000190188">
    <property type="component" value="Unassembled WGS sequence"/>
</dbReference>
<dbReference type="PANTHER" id="PTHR37829:SF3">
    <property type="entry name" value="PROTEIN JAYE-RELATED"/>
    <property type="match status" value="1"/>
</dbReference>
<evidence type="ECO:0000256" key="1">
    <source>
        <dbReference type="ARBA" id="ARBA00038087"/>
    </source>
</evidence>
<accession>A0A1T2XKG9</accession>
<dbReference type="PANTHER" id="PTHR37829">
    <property type="entry name" value="PHAGE-LIKE ELEMENT PBSX PROTEIN XKDT"/>
    <property type="match status" value="1"/>
</dbReference>
<feature type="domain" description="Baseplate protein J-like barrel" evidence="2">
    <location>
        <begin position="87"/>
        <end position="167"/>
    </location>
</feature>
<dbReference type="Pfam" id="PF26079">
    <property type="entry name" value="Baseplate_J_C"/>
    <property type="match status" value="1"/>
</dbReference>
<feature type="domain" description="Baseplate J-like central" evidence="3">
    <location>
        <begin position="188"/>
        <end position="259"/>
    </location>
</feature>
<proteinExistence type="inferred from homology"/>
<dbReference type="InterPro" id="IPR058531">
    <property type="entry name" value="Baseplate_J_M"/>
</dbReference>
<dbReference type="Pfam" id="PF26078">
    <property type="entry name" value="Baseplate_J_M"/>
    <property type="match status" value="1"/>
</dbReference>
<dbReference type="InterPro" id="IPR058530">
    <property type="entry name" value="Baseplate_J-like_C"/>
</dbReference>
<dbReference type="Pfam" id="PF04865">
    <property type="entry name" value="Baseplate_J"/>
    <property type="match status" value="1"/>
</dbReference>
<name>A0A1T2XKG9_9BACL</name>
<keyword evidence="6" id="KW-1185">Reference proteome</keyword>
<dbReference type="RefSeq" id="WP_078497573.1">
    <property type="nucleotide sequence ID" value="NZ_MSZX01000002.1"/>
</dbReference>
<evidence type="ECO:0000259" key="2">
    <source>
        <dbReference type="Pfam" id="PF04865"/>
    </source>
</evidence>
<feature type="domain" description="Baseplate J-like C-terminal" evidence="4">
    <location>
        <begin position="266"/>
        <end position="350"/>
    </location>
</feature>
<organism evidence="5 6">
    <name type="scientific">Paenibacillus selenitireducens</name>
    <dbReference type="NCBI Taxonomy" id="1324314"/>
    <lineage>
        <taxon>Bacteria</taxon>
        <taxon>Bacillati</taxon>
        <taxon>Bacillota</taxon>
        <taxon>Bacilli</taxon>
        <taxon>Bacillales</taxon>
        <taxon>Paenibacillaceae</taxon>
        <taxon>Paenibacillus</taxon>
    </lineage>
</organism>
<dbReference type="STRING" id="1324314.BVG16_05640"/>
<comment type="caution">
    <text evidence="5">The sequence shown here is derived from an EMBL/GenBank/DDBJ whole genome shotgun (WGS) entry which is preliminary data.</text>
</comment>
<evidence type="ECO:0000313" key="5">
    <source>
        <dbReference type="EMBL" id="OPA80226.1"/>
    </source>
</evidence>
<dbReference type="AlphaFoldDB" id="A0A1T2XKG9"/>
<comment type="similarity">
    <text evidence="1">Belongs to the Mu gp47/PBSX XkdT family.</text>
</comment>
<evidence type="ECO:0000259" key="3">
    <source>
        <dbReference type="Pfam" id="PF26078"/>
    </source>
</evidence>
<dbReference type="InterPro" id="IPR052399">
    <property type="entry name" value="Phage_Baseplate_Assmbl_Protein"/>
</dbReference>
<evidence type="ECO:0000313" key="6">
    <source>
        <dbReference type="Proteomes" id="UP000190188"/>
    </source>
</evidence>
<dbReference type="OrthoDB" id="2554267at2"/>
<evidence type="ECO:0000259" key="4">
    <source>
        <dbReference type="Pfam" id="PF26079"/>
    </source>
</evidence>
<dbReference type="EMBL" id="MSZX01000002">
    <property type="protein sequence ID" value="OPA80226.1"/>
    <property type="molecule type" value="Genomic_DNA"/>
</dbReference>